<comment type="caution">
    <text evidence="1">The sequence shown here is derived from an EMBL/GenBank/DDBJ whole genome shotgun (WGS) entry which is preliminary data.</text>
</comment>
<evidence type="ECO:0008006" key="3">
    <source>
        <dbReference type="Google" id="ProtNLM"/>
    </source>
</evidence>
<dbReference type="SUPFAM" id="SSF57938">
    <property type="entry name" value="DnaJ/Hsp40 cysteine-rich domain"/>
    <property type="match status" value="1"/>
</dbReference>
<proteinExistence type="predicted"/>
<dbReference type="AlphaFoldDB" id="A0A554VG66"/>
<organism evidence="1 2">
    <name type="scientific">Aquimarina algiphila</name>
    <dbReference type="NCBI Taxonomy" id="2047982"/>
    <lineage>
        <taxon>Bacteria</taxon>
        <taxon>Pseudomonadati</taxon>
        <taxon>Bacteroidota</taxon>
        <taxon>Flavobacteriia</taxon>
        <taxon>Flavobacteriales</taxon>
        <taxon>Flavobacteriaceae</taxon>
        <taxon>Aquimarina</taxon>
    </lineage>
</organism>
<dbReference type="OrthoDB" id="1496085at2"/>
<evidence type="ECO:0000313" key="1">
    <source>
        <dbReference type="EMBL" id="TSE06350.1"/>
    </source>
</evidence>
<protein>
    <recommendedName>
        <fullName evidence="3">Molecular chaperone DnaJ</fullName>
    </recommendedName>
</protein>
<sequence length="63" mass="7260">MIFRLLVIFLAIAGAYYIIRNVFGNSEYKSCKKCDGKGYWIAMRGEKDKCDICKGSGRIPRQY</sequence>
<reference evidence="1 2" key="1">
    <citation type="submission" date="2019-07" db="EMBL/GenBank/DDBJ databases">
        <title>The draft genome sequence of Aquimarina algiphila M91.</title>
        <authorList>
            <person name="Meng X."/>
        </authorList>
    </citation>
    <scope>NUCLEOTIDE SEQUENCE [LARGE SCALE GENOMIC DNA]</scope>
    <source>
        <strain evidence="1 2">M91</strain>
    </source>
</reference>
<gene>
    <name evidence="1" type="ORF">FOF46_19520</name>
</gene>
<evidence type="ECO:0000313" key="2">
    <source>
        <dbReference type="Proteomes" id="UP000318833"/>
    </source>
</evidence>
<dbReference type="InterPro" id="IPR036410">
    <property type="entry name" value="HSP_DnaJ_Cys-rich_dom_sf"/>
</dbReference>
<dbReference type="Gene3D" id="6.20.20.10">
    <property type="match status" value="1"/>
</dbReference>
<dbReference type="RefSeq" id="WP_109435977.1">
    <property type="nucleotide sequence ID" value="NZ_CANLFO010000003.1"/>
</dbReference>
<dbReference type="EMBL" id="VLNR01000046">
    <property type="protein sequence ID" value="TSE06350.1"/>
    <property type="molecule type" value="Genomic_DNA"/>
</dbReference>
<keyword evidence="2" id="KW-1185">Reference proteome</keyword>
<dbReference type="Proteomes" id="UP000318833">
    <property type="component" value="Unassembled WGS sequence"/>
</dbReference>
<accession>A0A554VG66</accession>
<name>A0A554VG66_9FLAO</name>